<evidence type="ECO:0000313" key="1">
    <source>
        <dbReference type="EMBL" id="GAA2128799.1"/>
    </source>
</evidence>
<proteinExistence type="predicted"/>
<organism evidence="1 2">
    <name type="scientific">Nocardioides bigeumensis</name>
    <dbReference type="NCBI Taxonomy" id="433657"/>
    <lineage>
        <taxon>Bacteria</taxon>
        <taxon>Bacillati</taxon>
        <taxon>Actinomycetota</taxon>
        <taxon>Actinomycetes</taxon>
        <taxon>Propionibacteriales</taxon>
        <taxon>Nocardioidaceae</taxon>
        <taxon>Nocardioides</taxon>
    </lineage>
</organism>
<keyword evidence="2" id="KW-1185">Reference proteome</keyword>
<name>A0ABN2YN77_9ACTN</name>
<reference evidence="2" key="1">
    <citation type="journal article" date="2019" name="Int. J. Syst. Evol. Microbiol.">
        <title>The Global Catalogue of Microorganisms (GCM) 10K type strain sequencing project: providing services to taxonomists for standard genome sequencing and annotation.</title>
        <authorList>
            <consortium name="The Broad Institute Genomics Platform"/>
            <consortium name="The Broad Institute Genome Sequencing Center for Infectious Disease"/>
            <person name="Wu L."/>
            <person name="Ma J."/>
        </authorList>
    </citation>
    <scope>NUCLEOTIDE SEQUENCE [LARGE SCALE GENOMIC DNA]</scope>
    <source>
        <strain evidence="2">JCM 16021</strain>
    </source>
</reference>
<sequence>MRSAWLFAAAAAAAVAFQIALLYVVGQVKAIREARALDAIRHRPHQSAASGVRAGSGRAVR</sequence>
<protein>
    <submittedName>
        <fullName evidence="1">Uncharacterized protein</fullName>
    </submittedName>
</protein>
<accession>A0ABN2YN77</accession>
<evidence type="ECO:0000313" key="2">
    <source>
        <dbReference type="Proteomes" id="UP001500575"/>
    </source>
</evidence>
<dbReference type="Proteomes" id="UP001500575">
    <property type="component" value="Unassembled WGS sequence"/>
</dbReference>
<dbReference type="EMBL" id="BAAAQQ010000013">
    <property type="protein sequence ID" value="GAA2128799.1"/>
    <property type="molecule type" value="Genomic_DNA"/>
</dbReference>
<gene>
    <name evidence="1" type="ORF">GCM10009843_29690</name>
</gene>
<comment type="caution">
    <text evidence="1">The sequence shown here is derived from an EMBL/GenBank/DDBJ whole genome shotgun (WGS) entry which is preliminary data.</text>
</comment>